<comment type="similarity">
    <text evidence="1 9">Belongs to the thiolase-like superfamily. FabH family.</text>
</comment>
<comment type="catalytic activity">
    <reaction evidence="9">
        <text>malonyl-[ACP] + acetyl-CoA + H(+) = 3-oxobutanoyl-[ACP] + CO2 + CoA</text>
        <dbReference type="Rhea" id="RHEA:12080"/>
        <dbReference type="Rhea" id="RHEA-COMP:9623"/>
        <dbReference type="Rhea" id="RHEA-COMP:9625"/>
        <dbReference type="ChEBI" id="CHEBI:15378"/>
        <dbReference type="ChEBI" id="CHEBI:16526"/>
        <dbReference type="ChEBI" id="CHEBI:57287"/>
        <dbReference type="ChEBI" id="CHEBI:57288"/>
        <dbReference type="ChEBI" id="CHEBI:78449"/>
        <dbReference type="ChEBI" id="CHEBI:78450"/>
        <dbReference type="EC" id="2.3.1.180"/>
    </reaction>
</comment>
<dbReference type="RefSeq" id="WP_120172098.1">
    <property type="nucleotide sequence ID" value="NZ_AP018400.1"/>
</dbReference>
<dbReference type="NCBIfam" id="NF006829">
    <property type="entry name" value="PRK09352.1"/>
    <property type="match status" value="1"/>
</dbReference>
<feature type="region of interest" description="ACP-binding" evidence="9">
    <location>
        <begin position="251"/>
        <end position="255"/>
    </location>
</feature>
<keyword evidence="3 9" id="KW-0808">Transferase</keyword>
<evidence type="ECO:0000256" key="8">
    <source>
        <dbReference type="ARBA" id="ARBA00023315"/>
    </source>
</evidence>
<dbReference type="PANTHER" id="PTHR43091">
    <property type="entry name" value="3-OXOACYL-[ACYL-CARRIER-PROTEIN] SYNTHASE"/>
    <property type="match status" value="1"/>
</dbReference>
<organism evidence="12 13">
    <name type="scientific">Streptococcus ruminantium</name>
    <dbReference type="NCBI Taxonomy" id="1917441"/>
    <lineage>
        <taxon>Bacteria</taxon>
        <taxon>Bacillati</taxon>
        <taxon>Bacillota</taxon>
        <taxon>Bacilli</taxon>
        <taxon>Lactobacillales</taxon>
        <taxon>Streptococcaceae</taxon>
        <taxon>Streptococcus</taxon>
    </lineage>
</organism>
<dbReference type="Gene3D" id="3.40.47.10">
    <property type="match status" value="1"/>
</dbReference>
<evidence type="ECO:0000313" key="13">
    <source>
        <dbReference type="Proteomes" id="UP000269331"/>
    </source>
</evidence>
<dbReference type="EC" id="2.3.1.180" evidence="9"/>
<dbReference type="HAMAP" id="MF_01815">
    <property type="entry name" value="FabH"/>
    <property type="match status" value="1"/>
</dbReference>
<keyword evidence="4 9" id="KW-0276">Fatty acid metabolism</keyword>
<dbReference type="KEGG" id="srq:SR187_8100"/>
<evidence type="ECO:0000256" key="6">
    <source>
        <dbReference type="ARBA" id="ARBA00023160"/>
    </source>
</evidence>
<dbReference type="InterPro" id="IPR016039">
    <property type="entry name" value="Thiolase-like"/>
</dbReference>
<reference evidence="12 13" key="1">
    <citation type="journal article" date="2018" name="Genome Biol. Evol.">
        <title>Complete Genome Sequence of Streptococcus ruminantium sp. nov. GUT-187T (=DSM 104980T =JCM 31869T), the Type Strain of S. ruminantium, and Comparison with Genome Sequences of Streptococcus suis Strains.</title>
        <authorList>
            <person name="Tohya M."/>
            <person name="Sekizaki T."/>
            <person name="Miyoshi-Akiyama T."/>
        </authorList>
    </citation>
    <scope>NUCLEOTIDE SEQUENCE [LARGE SCALE GENOMIC DNA]</scope>
    <source>
        <strain evidence="12 13">GUT187T</strain>
    </source>
</reference>
<evidence type="ECO:0000256" key="9">
    <source>
        <dbReference type="HAMAP-Rule" id="MF_01815"/>
    </source>
</evidence>
<feature type="active site" evidence="9">
    <location>
        <position position="250"/>
    </location>
</feature>
<dbReference type="PANTHER" id="PTHR43091:SF1">
    <property type="entry name" value="BETA-KETOACYL-[ACYL-CARRIER-PROTEIN] SYNTHASE III, CHLOROPLASTIC"/>
    <property type="match status" value="1"/>
</dbReference>
<comment type="subcellular location">
    <subcellularLocation>
        <location evidence="9">Cytoplasm</location>
    </subcellularLocation>
</comment>
<name>A0A2Z5U505_9STRE</name>
<keyword evidence="9" id="KW-0963">Cytoplasm</keyword>
<keyword evidence="6 9" id="KW-0275">Fatty acid biosynthesis</keyword>
<keyword evidence="5 9" id="KW-0443">Lipid metabolism</keyword>
<dbReference type="AlphaFoldDB" id="A0A2Z5U505"/>
<comment type="domain">
    <text evidence="9">The last Arg residue of the ACP-binding site is essential for the weak association between ACP/AcpP and FabH.</text>
</comment>
<comment type="subunit">
    <text evidence="9">Homodimer.</text>
</comment>
<evidence type="ECO:0000256" key="5">
    <source>
        <dbReference type="ARBA" id="ARBA00023098"/>
    </source>
</evidence>
<evidence type="ECO:0000256" key="1">
    <source>
        <dbReference type="ARBA" id="ARBA00008642"/>
    </source>
</evidence>
<keyword evidence="8 9" id="KW-0012">Acyltransferase</keyword>
<feature type="active site" evidence="9">
    <location>
        <position position="280"/>
    </location>
</feature>
<dbReference type="GO" id="GO:0033818">
    <property type="term" value="F:beta-ketoacyl-acyl-carrier-protein synthase III activity"/>
    <property type="evidence" value="ECO:0007669"/>
    <property type="project" value="UniProtKB-UniRule"/>
</dbReference>
<dbReference type="Pfam" id="PF08545">
    <property type="entry name" value="ACP_syn_III"/>
    <property type="match status" value="1"/>
</dbReference>
<dbReference type="GO" id="GO:0005737">
    <property type="term" value="C:cytoplasm"/>
    <property type="evidence" value="ECO:0007669"/>
    <property type="project" value="UniProtKB-SubCell"/>
</dbReference>
<sequence length="325" mass="35204">MRTYAKISQVAHYLPEKIVTNDDLAQLMDTSDDWIRSRTGIRQRHVAIEETTSDLASQVARQLLEKAQLDANDIDFIILATITPDSSMPSTAALVQEKIGAKRAFAYDLVAACSGFVFGLSTAEKLIASGVYKRGIVLGAEVLSKAVDWSDRSTAVLFGDGAGGVLLEASTHPSFLSEILRTDGGRGASLTAGIHQEGTPFSPKSFHEPHIRMEGRSIFEFATRDVTATMAELLDQYGMSAGQVDYFLLHQANIRILDKMAKKLGVNRDKFPANMDKYGNTSAASLPILLSECVEEGILRLDGSQTVVMTGFGGGLTWGTLLLQL</sequence>
<evidence type="ECO:0000259" key="10">
    <source>
        <dbReference type="Pfam" id="PF08541"/>
    </source>
</evidence>
<evidence type="ECO:0000256" key="7">
    <source>
        <dbReference type="ARBA" id="ARBA00023268"/>
    </source>
</evidence>
<keyword evidence="2 9" id="KW-0444">Lipid biosynthesis</keyword>
<feature type="domain" description="Beta-ketoacyl-[acyl-carrier-protein] synthase III C-terminal" evidence="10">
    <location>
        <begin position="234"/>
        <end position="324"/>
    </location>
</feature>
<keyword evidence="7 9" id="KW-0511">Multifunctional enzyme</keyword>
<protein>
    <recommendedName>
        <fullName evidence="9">Beta-ketoacyl-[acyl-carrier-protein] synthase III</fullName>
        <shortName evidence="9">Beta-ketoacyl-ACP synthase III</shortName>
        <shortName evidence="9">KAS III</shortName>
        <ecNumber evidence="9">2.3.1.180</ecNumber>
    </recommendedName>
    <alternativeName>
        <fullName evidence="9">3-oxoacyl-[acyl-carrier-protein] synthase 3</fullName>
    </alternativeName>
    <alternativeName>
        <fullName evidence="9">3-oxoacyl-[acyl-carrier-protein] synthase III</fullName>
    </alternativeName>
</protein>
<dbReference type="UniPathway" id="UPA00094"/>
<dbReference type="GO" id="GO:0004315">
    <property type="term" value="F:3-oxoacyl-[acyl-carrier-protein] synthase activity"/>
    <property type="evidence" value="ECO:0007669"/>
    <property type="project" value="InterPro"/>
</dbReference>
<dbReference type="GO" id="GO:0006633">
    <property type="term" value="P:fatty acid biosynthetic process"/>
    <property type="evidence" value="ECO:0007669"/>
    <property type="project" value="UniProtKB-UniRule"/>
</dbReference>
<dbReference type="Proteomes" id="UP000269331">
    <property type="component" value="Chromosome"/>
</dbReference>
<dbReference type="Pfam" id="PF08541">
    <property type="entry name" value="ACP_syn_III_C"/>
    <property type="match status" value="1"/>
</dbReference>
<dbReference type="SUPFAM" id="SSF53901">
    <property type="entry name" value="Thiolase-like"/>
    <property type="match status" value="1"/>
</dbReference>
<feature type="domain" description="Beta-ketoacyl-[acyl-carrier-protein] synthase III N-terminal" evidence="11">
    <location>
        <begin position="107"/>
        <end position="184"/>
    </location>
</feature>
<accession>A0A2Z5U505</accession>
<dbReference type="CDD" id="cd00830">
    <property type="entry name" value="KAS_III"/>
    <property type="match status" value="1"/>
</dbReference>
<dbReference type="InterPro" id="IPR004655">
    <property type="entry name" value="FabH"/>
</dbReference>
<dbReference type="NCBIfam" id="TIGR00747">
    <property type="entry name" value="fabH"/>
    <property type="match status" value="1"/>
</dbReference>
<dbReference type="OrthoDB" id="9815506at2"/>
<evidence type="ECO:0000313" key="12">
    <source>
        <dbReference type="EMBL" id="BBA93223.1"/>
    </source>
</evidence>
<gene>
    <name evidence="9" type="primary">fabH</name>
    <name evidence="12" type="ORF">SR187_8100</name>
</gene>
<proteinExistence type="inferred from homology"/>
<dbReference type="EMBL" id="AP018400">
    <property type="protein sequence ID" value="BBA93223.1"/>
    <property type="molecule type" value="Genomic_DNA"/>
</dbReference>
<evidence type="ECO:0000256" key="2">
    <source>
        <dbReference type="ARBA" id="ARBA00022516"/>
    </source>
</evidence>
<evidence type="ECO:0000256" key="4">
    <source>
        <dbReference type="ARBA" id="ARBA00022832"/>
    </source>
</evidence>
<dbReference type="InterPro" id="IPR013751">
    <property type="entry name" value="ACP_syn_III_N"/>
</dbReference>
<feature type="active site" evidence="9">
    <location>
        <position position="113"/>
    </location>
</feature>
<dbReference type="GeneID" id="52230139"/>
<comment type="function">
    <text evidence="9">Catalyzes the condensation reaction of fatty acid synthesis by the addition to an acyl acceptor of two carbons from malonyl-ACP. Catalyzes the first condensation reaction which initiates fatty acid synthesis and may therefore play a role in governing the total rate of fatty acid production. Possesses both acetoacetyl-ACP synthase and acetyl transacylase activities. Its substrate specificity determines the biosynthesis of branched-chain and/or straight-chain of fatty acids.</text>
</comment>
<evidence type="ECO:0000259" key="11">
    <source>
        <dbReference type="Pfam" id="PF08545"/>
    </source>
</evidence>
<evidence type="ECO:0000256" key="3">
    <source>
        <dbReference type="ARBA" id="ARBA00022679"/>
    </source>
</evidence>
<comment type="pathway">
    <text evidence="9">Lipid metabolism; fatty acid biosynthesis.</text>
</comment>
<dbReference type="InterPro" id="IPR013747">
    <property type="entry name" value="ACP_syn_III_C"/>
</dbReference>